<dbReference type="GO" id="GO:0016791">
    <property type="term" value="F:phosphatase activity"/>
    <property type="evidence" value="ECO:0007669"/>
    <property type="project" value="TreeGrafter"/>
</dbReference>
<evidence type="ECO:0000313" key="2">
    <source>
        <dbReference type="Proteomes" id="UP000065261"/>
    </source>
</evidence>
<dbReference type="EMBL" id="CP011034">
    <property type="protein sequence ID" value="ALS34525.1"/>
    <property type="molecule type" value="Genomic_DNA"/>
</dbReference>
<dbReference type="AlphaFoldDB" id="A0A0U2V9W2"/>
<dbReference type="CDD" id="cd07067">
    <property type="entry name" value="HP_PGM_like"/>
    <property type="match status" value="1"/>
</dbReference>
<organism evidence="1">
    <name type="scientific">Pseudoalteromonas translucida KMM 520</name>
    <dbReference type="NCBI Taxonomy" id="1315283"/>
    <lineage>
        <taxon>Bacteria</taxon>
        <taxon>Pseudomonadati</taxon>
        <taxon>Pseudomonadota</taxon>
        <taxon>Gammaproteobacteria</taxon>
        <taxon>Alteromonadales</taxon>
        <taxon>Pseudoalteromonadaceae</taxon>
        <taxon>Pseudoalteromonas</taxon>
    </lineage>
</organism>
<dbReference type="GO" id="GO:0005737">
    <property type="term" value="C:cytoplasm"/>
    <property type="evidence" value="ECO:0007669"/>
    <property type="project" value="TreeGrafter"/>
</dbReference>
<protein>
    <submittedName>
        <fullName evidence="1">Alpha-ribazole phosphatase</fullName>
    </submittedName>
</protein>
<dbReference type="Proteomes" id="UP000065261">
    <property type="component" value="Chromosome I"/>
</dbReference>
<sequence length="206" mass="23567">MSMTAFSSRVYLLRHGELTTKDVLAGHTDFILSEKGVEQLNIACGSLANIDLVTSSPLKRCSEFARQFCDFNKIPLNITDDIKEFNFGDWDGQSYDELWQHTNTPTIGDFWQSPWLVTPPNGESMAHFYQRITTWWQQLFANTICQGTRSQLVITHAGVIKQLLAIICQMPKQLNYQNIFTVGYGKVICIDIFFDENGQAWPKIIF</sequence>
<dbReference type="InterPro" id="IPR013078">
    <property type="entry name" value="His_Pase_superF_clade-1"/>
</dbReference>
<dbReference type="RefSeq" id="WP_237113464.1">
    <property type="nucleotide sequence ID" value="NZ_CP011034.1"/>
</dbReference>
<accession>A0A0U2V9W2</accession>
<dbReference type="PATRIC" id="fig|1315283.4.peg.3116"/>
<dbReference type="PANTHER" id="PTHR48100:SF1">
    <property type="entry name" value="HISTIDINE PHOSPHATASE FAMILY PROTEIN-RELATED"/>
    <property type="match status" value="1"/>
</dbReference>
<dbReference type="InterPro" id="IPR050275">
    <property type="entry name" value="PGM_Phosphatase"/>
</dbReference>
<dbReference type="PANTHER" id="PTHR48100">
    <property type="entry name" value="BROAD-SPECIFICITY PHOSPHATASE YOR283W-RELATED"/>
    <property type="match status" value="1"/>
</dbReference>
<dbReference type="Gene3D" id="3.40.50.1240">
    <property type="entry name" value="Phosphoglycerate mutase-like"/>
    <property type="match status" value="1"/>
</dbReference>
<dbReference type="InterPro" id="IPR029033">
    <property type="entry name" value="His_PPase_superfam"/>
</dbReference>
<evidence type="ECO:0000313" key="1">
    <source>
        <dbReference type="EMBL" id="ALS34525.1"/>
    </source>
</evidence>
<dbReference type="KEGG" id="ptn:PTRA_a3571"/>
<proteinExistence type="predicted"/>
<dbReference type="SMART" id="SM00855">
    <property type="entry name" value="PGAM"/>
    <property type="match status" value="1"/>
</dbReference>
<reference evidence="1 2" key="1">
    <citation type="submission" date="2015-03" db="EMBL/GenBank/DDBJ databases">
        <authorList>
            <person name="Murphy D."/>
        </authorList>
    </citation>
    <scope>NUCLEOTIDE SEQUENCE [LARGE SCALE GENOMIC DNA]</scope>
    <source>
        <strain evidence="1 2">KMM 520</strain>
    </source>
</reference>
<dbReference type="Pfam" id="PF00300">
    <property type="entry name" value="His_Phos_1"/>
    <property type="match status" value="1"/>
</dbReference>
<name>A0A0U2V9W2_9GAMM</name>
<gene>
    <name evidence="1" type="primary">cobC2</name>
    <name evidence="1" type="ORF">PTRA_a3571</name>
</gene>
<dbReference type="SUPFAM" id="SSF53254">
    <property type="entry name" value="Phosphoglycerate mutase-like"/>
    <property type="match status" value="1"/>
</dbReference>